<proteinExistence type="predicted"/>
<evidence type="ECO:0000256" key="2">
    <source>
        <dbReference type="SAM" id="MobiDB-lite"/>
    </source>
</evidence>
<evidence type="ECO:0000313" key="3">
    <source>
        <dbReference type="EMBL" id="KAF2587649.1"/>
    </source>
</evidence>
<keyword evidence="1" id="KW-0175">Coiled coil</keyword>
<organism evidence="3">
    <name type="scientific">Brassica cretica</name>
    <name type="common">Mustard</name>
    <dbReference type="NCBI Taxonomy" id="69181"/>
    <lineage>
        <taxon>Eukaryota</taxon>
        <taxon>Viridiplantae</taxon>
        <taxon>Streptophyta</taxon>
        <taxon>Embryophyta</taxon>
        <taxon>Tracheophyta</taxon>
        <taxon>Spermatophyta</taxon>
        <taxon>Magnoliopsida</taxon>
        <taxon>eudicotyledons</taxon>
        <taxon>Gunneridae</taxon>
        <taxon>Pentapetalae</taxon>
        <taxon>rosids</taxon>
        <taxon>malvids</taxon>
        <taxon>Brassicales</taxon>
        <taxon>Brassicaceae</taxon>
        <taxon>Brassiceae</taxon>
        <taxon>Brassica</taxon>
    </lineage>
</organism>
<accession>A0A8S9K0M5</accession>
<evidence type="ECO:0000256" key="1">
    <source>
        <dbReference type="SAM" id="Coils"/>
    </source>
</evidence>
<comment type="caution">
    <text evidence="3">The sequence shown here is derived from an EMBL/GenBank/DDBJ whole genome shotgun (WGS) entry which is preliminary data.</text>
</comment>
<reference evidence="3" key="1">
    <citation type="submission" date="2019-12" db="EMBL/GenBank/DDBJ databases">
        <title>Genome sequencing and annotation of Brassica cretica.</title>
        <authorList>
            <person name="Studholme D.J."/>
            <person name="Sarris P.F."/>
        </authorList>
    </citation>
    <scope>NUCLEOTIDE SEQUENCE</scope>
    <source>
        <strain evidence="3">PFS-102/07</strain>
        <tissue evidence="3">Leaf</tissue>
    </source>
</reference>
<sequence>MDGPHLAKIKESIDSLHSALEEQNQFGIYQIDDDTLSELEQRVDFVDIPTMKDRYYIPNTDSFTQNYDATVGSRRGRAKFRLNQTFTGNRKMATDMNGKINIIYSELMRKFDALGEHIKRLESQVAENATAIKRETVRLPGRTDANSKRQVNVMLLRSGKRLIPSTIEINHAEKPAEVKKTGDSRSLPIVLDSPNPELETFREKGRSNTEEAAIDLEEEEEELEEEVEIDRQEGYNVDRPTTVNIDRQTGNNVDRRSTPAEPAVERVCRTLPPFPPNKTQTKRELDKAICKKAFDKITLEMPLSDAIKVSPSIKKYVKDMVSNSFPAAEHNVTMVSEEIAVRLIDPAGFLLFEDSFLWEDLSVGRFLSGFGGRSVSRMRSFMLVTSESSPASIFAASLAPKTLQLVVECPRDWWNSQKVFSSYP</sequence>
<feature type="compositionally biased region" description="Basic and acidic residues" evidence="2">
    <location>
        <begin position="253"/>
        <end position="262"/>
    </location>
</feature>
<gene>
    <name evidence="3" type="ORF">F2Q70_00035480</name>
</gene>
<feature type="coiled-coil region" evidence="1">
    <location>
        <begin position="202"/>
        <end position="233"/>
    </location>
</feature>
<dbReference type="EMBL" id="QGKY02000246">
    <property type="protein sequence ID" value="KAF2587649.1"/>
    <property type="molecule type" value="Genomic_DNA"/>
</dbReference>
<feature type="compositionally biased region" description="Polar residues" evidence="2">
    <location>
        <begin position="241"/>
        <end position="252"/>
    </location>
</feature>
<feature type="region of interest" description="Disordered" evidence="2">
    <location>
        <begin position="241"/>
        <end position="262"/>
    </location>
</feature>
<dbReference type="AlphaFoldDB" id="A0A8S9K0M5"/>
<name>A0A8S9K0M5_BRACR</name>
<protein>
    <submittedName>
        <fullName evidence="3">Uncharacterized protein</fullName>
    </submittedName>
</protein>